<protein>
    <recommendedName>
        <fullName evidence="3">histidine kinase</fullName>
        <ecNumber evidence="3">2.7.13.3</ecNumber>
    </recommendedName>
</protein>
<feature type="domain" description="Histidine kinase" evidence="11">
    <location>
        <begin position="384"/>
        <end position="598"/>
    </location>
</feature>
<dbReference type="InterPro" id="IPR036097">
    <property type="entry name" value="HisK_dim/P_sf"/>
</dbReference>
<proteinExistence type="predicted"/>
<evidence type="ECO:0000256" key="7">
    <source>
        <dbReference type="ARBA" id="ARBA00022777"/>
    </source>
</evidence>
<dbReference type="InterPro" id="IPR003660">
    <property type="entry name" value="HAMP_dom"/>
</dbReference>
<dbReference type="InterPro" id="IPR003594">
    <property type="entry name" value="HATPase_dom"/>
</dbReference>
<dbReference type="InterPro" id="IPR050736">
    <property type="entry name" value="Sensor_HK_Regulatory"/>
</dbReference>
<dbReference type="SMART" id="SM00388">
    <property type="entry name" value="HisKA"/>
    <property type="match status" value="1"/>
</dbReference>
<reference evidence="13 14" key="1">
    <citation type="submission" date="2024-09" db="EMBL/GenBank/DDBJ databases">
        <authorList>
            <person name="Sun Q."/>
            <person name="Mori K."/>
        </authorList>
    </citation>
    <scope>NUCLEOTIDE SEQUENCE [LARGE SCALE GENOMIC DNA]</scope>
    <source>
        <strain evidence="13 14">TBRC 7907</strain>
    </source>
</reference>
<evidence type="ECO:0000256" key="1">
    <source>
        <dbReference type="ARBA" id="ARBA00000085"/>
    </source>
</evidence>
<dbReference type="GO" id="GO:0016301">
    <property type="term" value="F:kinase activity"/>
    <property type="evidence" value="ECO:0007669"/>
    <property type="project" value="UniProtKB-KW"/>
</dbReference>
<evidence type="ECO:0000256" key="2">
    <source>
        <dbReference type="ARBA" id="ARBA00004236"/>
    </source>
</evidence>
<evidence type="ECO:0000256" key="6">
    <source>
        <dbReference type="ARBA" id="ARBA00022692"/>
    </source>
</evidence>
<evidence type="ECO:0000256" key="3">
    <source>
        <dbReference type="ARBA" id="ARBA00012438"/>
    </source>
</evidence>
<evidence type="ECO:0000313" key="14">
    <source>
        <dbReference type="Proteomes" id="UP001589693"/>
    </source>
</evidence>
<dbReference type="Pfam" id="PF02518">
    <property type="entry name" value="HATPase_c"/>
    <property type="match status" value="1"/>
</dbReference>
<dbReference type="SMART" id="SM00304">
    <property type="entry name" value="HAMP"/>
    <property type="match status" value="1"/>
</dbReference>
<evidence type="ECO:0000259" key="12">
    <source>
        <dbReference type="PROSITE" id="PS50885"/>
    </source>
</evidence>
<keyword evidence="7 13" id="KW-0418">Kinase</keyword>
<dbReference type="SUPFAM" id="SSF158472">
    <property type="entry name" value="HAMP domain-like"/>
    <property type="match status" value="1"/>
</dbReference>
<sequence length="603" mass="64303">MARRHNLLVRFFAMSVVIAACSIAVTAWLASEATSNSIQQERGDALATDTMIYDRLLGYAAANPTWAGVPETVAALATQTGRRIALTVGDSVVADSGGPDAPPLPVRQNAIVDPLNVDQNLRGGTSADPIDPRAVGPFRLSPSESEKMRVIAENRAGCDRQDGSTVTVVVDPSGRPRVVADGRQQKQKRPIGSACFVPEPDPLTATTTTEIEASKRLAELLRACLTRVSPPVVLPDWWPQPAREAHWYLNAPPPGPQAPQVTRCVESSRREQLTPYVAPAARLFLTAPAKAAGPDLSTAGLPRITLAALGVLTVAAVAAWLVAAQLVRPIRAVTSAAGRMGEGDRAVRVTGVGKGELGELAAAFNTMSQRLEDTERQRKEMVSDIAHELRTPLGNITGWLEATQDGIAKPDPELIAMLLREAFQLEHIVNDLQDLAQADAGTLRLYPGPVDAADLVEQVTAAHRTQAEEKGVSLRADAAGPLELVADPTRLHQALSNLVSNAVRYTPEGGRVTVHTRQEGEHVLFEVADTGVGISAEDLPHVFDRFWRAEKSRSRSTGGSGLGLAITRQLVRAQGGTVSVTSEPGRGSTFRILMPVGPDFLSE</sequence>
<evidence type="ECO:0000256" key="9">
    <source>
        <dbReference type="ARBA" id="ARBA00023012"/>
    </source>
</evidence>
<evidence type="ECO:0000256" key="10">
    <source>
        <dbReference type="SAM" id="Phobius"/>
    </source>
</evidence>
<keyword evidence="6 10" id="KW-0812">Transmembrane</keyword>
<keyword evidence="8 10" id="KW-1133">Transmembrane helix</keyword>
<dbReference type="InterPro" id="IPR003661">
    <property type="entry name" value="HisK_dim/P_dom"/>
</dbReference>
<dbReference type="SMART" id="SM00387">
    <property type="entry name" value="HATPase_c"/>
    <property type="match status" value="1"/>
</dbReference>
<dbReference type="PANTHER" id="PTHR43711">
    <property type="entry name" value="TWO-COMPONENT HISTIDINE KINASE"/>
    <property type="match status" value="1"/>
</dbReference>
<dbReference type="CDD" id="cd00082">
    <property type="entry name" value="HisKA"/>
    <property type="match status" value="1"/>
</dbReference>
<feature type="transmembrane region" description="Helical" evidence="10">
    <location>
        <begin position="7"/>
        <end position="30"/>
    </location>
</feature>
<dbReference type="PRINTS" id="PR00344">
    <property type="entry name" value="BCTRLSENSOR"/>
</dbReference>
<evidence type="ECO:0000256" key="5">
    <source>
        <dbReference type="ARBA" id="ARBA00022679"/>
    </source>
</evidence>
<keyword evidence="10" id="KW-0472">Membrane</keyword>
<feature type="domain" description="HAMP" evidence="12">
    <location>
        <begin position="324"/>
        <end position="376"/>
    </location>
</feature>
<evidence type="ECO:0000259" key="11">
    <source>
        <dbReference type="PROSITE" id="PS50109"/>
    </source>
</evidence>
<comment type="subcellular location">
    <subcellularLocation>
        <location evidence="2">Cell membrane</location>
    </subcellularLocation>
</comment>
<keyword evidence="5" id="KW-0808">Transferase</keyword>
<dbReference type="CDD" id="cd06225">
    <property type="entry name" value="HAMP"/>
    <property type="match status" value="1"/>
</dbReference>
<evidence type="ECO:0000256" key="4">
    <source>
        <dbReference type="ARBA" id="ARBA00022553"/>
    </source>
</evidence>
<dbReference type="Proteomes" id="UP001589693">
    <property type="component" value="Unassembled WGS sequence"/>
</dbReference>
<dbReference type="PANTHER" id="PTHR43711:SF1">
    <property type="entry name" value="HISTIDINE KINASE 1"/>
    <property type="match status" value="1"/>
</dbReference>
<dbReference type="InterPro" id="IPR005467">
    <property type="entry name" value="His_kinase_dom"/>
</dbReference>
<accession>A0ABV6A930</accession>
<comment type="caution">
    <text evidence="13">The sequence shown here is derived from an EMBL/GenBank/DDBJ whole genome shotgun (WGS) entry which is preliminary data.</text>
</comment>
<keyword evidence="4" id="KW-0597">Phosphoprotein</keyword>
<dbReference type="Pfam" id="PF00672">
    <property type="entry name" value="HAMP"/>
    <property type="match status" value="1"/>
</dbReference>
<dbReference type="Gene3D" id="3.30.565.10">
    <property type="entry name" value="Histidine kinase-like ATPase, C-terminal domain"/>
    <property type="match status" value="1"/>
</dbReference>
<dbReference type="SUPFAM" id="SSF47384">
    <property type="entry name" value="Homodimeric domain of signal transducing histidine kinase"/>
    <property type="match status" value="1"/>
</dbReference>
<keyword evidence="9" id="KW-0902">Two-component regulatory system</keyword>
<dbReference type="PROSITE" id="PS50885">
    <property type="entry name" value="HAMP"/>
    <property type="match status" value="1"/>
</dbReference>
<dbReference type="PROSITE" id="PS51257">
    <property type="entry name" value="PROKAR_LIPOPROTEIN"/>
    <property type="match status" value="1"/>
</dbReference>
<dbReference type="Gene3D" id="6.10.340.10">
    <property type="match status" value="1"/>
</dbReference>
<organism evidence="13 14">
    <name type="scientific">Allokutzneria oryzae</name>
    <dbReference type="NCBI Taxonomy" id="1378989"/>
    <lineage>
        <taxon>Bacteria</taxon>
        <taxon>Bacillati</taxon>
        <taxon>Actinomycetota</taxon>
        <taxon>Actinomycetes</taxon>
        <taxon>Pseudonocardiales</taxon>
        <taxon>Pseudonocardiaceae</taxon>
        <taxon>Allokutzneria</taxon>
    </lineage>
</organism>
<dbReference type="InterPro" id="IPR036890">
    <property type="entry name" value="HATPase_C_sf"/>
</dbReference>
<dbReference type="PROSITE" id="PS50109">
    <property type="entry name" value="HIS_KIN"/>
    <property type="match status" value="1"/>
</dbReference>
<dbReference type="InterPro" id="IPR004358">
    <property type="entry name" value="Sig_transdc_His_kin-like_C"/>
</dbReference>
<dbReference type="Pfam" id="PF00512">
    <property type="entry name" value="HisKA"/>
    <property type="match status" value="1"/>
</dbReference>
<comment type="catalytic activity">
    <reaction evidence="1">
        <text>ATP + protein L-histidine = ADP + protein N-phospho-L-histidine.</text>
        <dbReference type="EC" id="2.7.13.3"/>
    </reaction>
</comment>
<dbReference type="EC" id="2.7.13.3" evidence="3"/>
<dbReference type="EMBL" id="JBHLZU010000037">
    <property type="protein sequence ID" value="MFB9909677.1"/>
    <property type="molecule type" value="Genomic_DNA"/>
</dbReference>
<name>A0ABV6A930_9PSEU</name>
<evidence type="ECO:0000256" key="8">
    <source>
        <dbReference type="ARBA" id="ARBA00022989"/>
    </source>
</evidence>
<gene>
    <name evidence="13" type="ORF">ACFFQA_37580</name>
</gene>
<dbReference type="Gene3D" id="1.10.287.130">
    <property type="match status" value="1"/>
</dbReference>
<dbReference type="RefSeq" id="WP_377862589.1">
    <property type="nucleotide sequence ID" value="NZ_JBHLZU010000037.1"/>
</dbReference>
<keyword evidence="14" id="KW-1185">Reference proteome</keyword>
<dbReference type="SUPFAM" id="SSF55874">
    <property type="entry name" value="ATPase domain of HSP90 chaperone/DNA topoisomerase II/histidine kinase"/>
    <property type="match status" value="1"/>
</dbReference>
<dbReference type="CDD" id="cd16922">
    <property type="entry name" value="HATPase_EvgS-ArcB-TorS-like"/>
    <property type="match status" value="1"/>
</dbReference>
<evidence type="ECO:0000313" key="13">
    <source>
        <dbReference type="EMBL" id="MFB9909677.1"/>
    </source>
</evidence>